<reference evidence="3 4" key="1">
    <citation type="submission" date="2021-03" db="EMBL/GenBank/DDBJ databases">
        <title>Sequencing the genomes of 1000 actinobacteria strains.</title>
        <authorList>
            <person name="Klenk H.-P."/>
        </authorList>
    </citation>
    <scope>NUCLEOTIDE SEQUENCE [LARGE SCALE GENOMIC DNA]</scope>
    <source>
        <strain evidence="3 4">DSM 45516</strain>
    </source>
</reference>
<dbReference type="RefSeq" id="WP_209893910.1">
    <property type="nucleotide sequence ID" value="NZ_JAGGMR010000001.1"/>
</dbReference>
<evidence type="ECO:0000259" key="2">
    <source>
        <dbReference type="Pfam" id="PF00496"/>
    </source>
</evidence>
<organism evidence="3 4">
    <name type="scientific">Nocardia goodfellowii</name>
    <dbReference type="NCBI Taxonomy" id="882446"/>
    <lineage>
        <taxon>Bacteria</taxon>
        <taxon>Bacillati</taxon>
        <taxon>Actinomycetota</taxon>
        <taxon>Actinomycetes</taxon>
        <taxon>Mycobacteriales</taxon>
        <taxon>Nocardiaceae</taxon>
        <taxon>Nocardia</taxon>
    </lineage>
</organism>
<dbReference type="Gene3D" id="3.40.190.10">
    <property type="entry name" value="Periplasmic binding protein-like II"/>
    <property type="match status" value="1"/>
</dbReference>
<accession>A0ABS4QM79</accession>
<evidence type="ECO:0000313" key="4">
    <source>
        <dbReference type="Proteomes" id="UP001519325"/>
    </source>
</evidence>
<dbReference type="Pfam" id="PF00496">
    <property type="entry name" value="SBP_bac_5"/>
    <property type="match status" value="1"/>
</dbReference>
<dbReference type="Gene3D" id="3.90.76.10">
    <property type="entry name" value="Dipeptide-binding Protein, Domain 1"/>
    <property type="match status" value="1"/>
</dbReference>
<dbReference type="PANTHER" id="PTHR30290">
    <property type="entry name" value="PERIPLASMIC BINDING COMPONENT OF ABC TRANSPORTER"/>
    <property type="match status" value="1"/>
</dbReference>
<feature type="domain" description="Solute-binding protein family 5" evidence="2">
    <location>
        <begin position="83"/>
        <end position="433"/>
    </location>
</feature>
<keyword evidence="4" id="KW-1185">Reference proteome</keyword>
<evidence type="ECO:0000256" key="1">
    <source>
        <dbReference type="SAM" id="SignalP"/>
    </source>
</evidence>
<name>A0ABS4QM79_9NOCA</name>
<dbReference type="PROSITE" id="PS51257">
    <property type="entry name" value="PROKAR_LIPOPROTEIN"/>
    <property type="match status" value="1"/>
</dbReference>
<comment type="caution">
    <text evidence="3">The sequence shown here is derived from an EMBL/GenBank/DDBJ whole genome shotgun (WGS) entry which is preliminary data.</text>
</comment>
<evidence type="ECO:0000313" key="3">
    <source>
        <dbReference type="EMBL" id="MBP2191771.1"/>
    </source>
</evidence>
<sequence length="519" mass="55521">MSNFRRRTGPVAATLAVTALVAGCSVANSNHSDAARPDTLRIVIPQEPPTLEPCDASLTDTGVVVRSNITEPLIERDAETGALQPKLAESWQQTAPTRWTFTLRPGVTFSDGSGFDAEDAAASIERAVNSDIGCDVDGYVFGDDALEVTVLDARTIAIGTPAPDPILPLRISFVEMVPSTTTTTARVREPIGTGPYRIDYWQQGQRLALIRNDSYWGPAPEYTHAIYQWRGEGSVRAAMVANDEAELATSLGPEDGAGDLGVAYQNNETSAIRIHATEPPLDDYRVRAAIDLAINRQGIVKALFRGLGQPAAQLVARGIVGFDPNLAPTPYDPDQAARLVAQAKADGVPVDKQIRLIARTGMFPKVAETTEVIQNALSKAGLNVKIQMMDTAGQMQFQVRPFPPNSGPIMVLIQHGNQAGDAQFTVDQYLRSDGYQSTTGRADIDAAIESATQLTGAARQDAIAAVFAAEPAAVRQFGYIAHMSGVLAIAPSVRYRPNPATGDEMRLAEMTRSDPVTNG</sequence>
<dbReference type="SUPFAM" id="SSF53850">
    <property type="entry name" value="Periplasmic binding protein-like II"/>
    <property type="match status" value="1"/>
</dbReference>
<dbReference type="EMBL" id="JAGGMR010000001">
    <property type="protein sequence ID" value="MBP2191771.1"/>
    <property type="molecule type" value="Genomic_DNA"/>
</dbReference>
<dbReference type="InterPro" id="IPR000914">
    <property type="entry name" value="SBP_5_dom"/>
</dbReference>
<feature type="signal peptide" evidence="1">
    <location>
        <begin position="1"/>
        <end position="27"/>
    </location>
</feature>
<feature type="chain" id="PRO_5045486844" evidence="1">
    <location>
        <begin position="28"/>
        <end position="519"/>
    </location>
</feature>
<dbReference type="InterPro" id="IPR039424">
    <property type="entry name" value="SBP_5"/>
</dbReference>
<keyword evidence="1" id="KW-0732">Signal</keyword>
<gene>
    <name evidence="3" type="ORF">BJ987_004672</name>
</gene>
<dbReference type="Proteomes" id="UP001519325">
    <property type="component" value="Unassembled WGS sequence"/>
</dbReference>
<protein>
    <submittedName>
        <fullName evidence="3">Peptide/nickel transport system substrate-binding protein</fullName>
    </submittedName>
</protein>
<dbReference type="Gene3D" id="3.10.105.10">
    <property type="entry name" value="Dipeptide-binding Protein, Domain 3"/>
    <property type="match status" value="1"/>
</dbReference>
<proteinExistence type="predicted"/>